<evidence type="ECO:0000256" key="2">
    <source>
        <dbReference type="ARBA" id="ARBA00023015"/>
    </source>
</evidence>
<comment type="subcellular location">
    <subcellularLocation>
        <location evidence="1">Nucleus</location>
    </subcellularLocation>
</comment>
<dbReference type="SUPFAM" id="SSF57959">
    <property type="entry name" value="Leucine zipper domain"/>
    <property type="match status" value="1"/>
</dbReference>
<organism evidence="9 10">
    <name type="scientific">Mucor circinelloides f. circinelloides (strain 1006PhL)</name>
    <name type="common">Mucormycosis agent</name>
    <name type="synonym">Calyptromyces circinelloides</name>
    <dbReference type="NCBI Taxonomy" id="1220926"/>
    <lineage>
        <taxon>Eukaryota</taxon>
        <taxon>Fungi</taxon>
        <taxon>Fungi incertae sedis</taxon>
        <taxon>Mucoromycota</taxon>
        <taxon>Mucoromycotina</taxon>
        <taxon>Mucoromycetes</taxon>
        <taxon>Mucorales</taxon>
        <taxon>Mucorineae</taxon>
        <taxon>Mucoraceae</taxon>
        <taxon>Mucor</taxon>
    </lineage>
</organism>
<dbReference type="GO" id="GO:0003677">
    <property type="term" value="F:DNA binding"/>
    <property type="evidence" value="ECO:0007669"/>
    <property type="project" value="UniProtKB-KW"/>
</dbReference>
<feature type="coiled-coil region" evidence="6">
    <location>
        <begin position="135"/>
        <end position="169"/>
    </location>
</feature>
<dbReference type="InterPro" id="IPR046347">
    <property type="entry name" value="bZIP_sf"/>
</dbReference>
<keyword evidence="4" id="KW-0804">Transcription</keyword>
<evidence type="ECO:0000256" key="4">
    <source>
        <dbReference type="ARBA" id="ARBA00023163"/>
    </source>
</evidence>
<evidence type="ECO:0000313" key="10">
    <source>
        <dbReference type="Proteomes" id="UP000014254"/>
    </source>
</evidence>
<keyword evidence="5" id="KW-0539">Nucleus</keyword>
<protein>
    <recommendedName>
        <fullName evidence="8">BZIP domain-containing protein</fullName>
    </recommendedName>
</protein>
<dbReference type="InterPro" id="IPR004827">
    <property type="entry name" value="bZIP"/>
</dbReference>
<evidence type="ECO:0000256" key="6">
    <source>
        <dbReference type="SAM" id="Coils"/>
    </source>
</evidence>
<dbReference type="CDD" id="cd14687">
    <property type="entry name" value="bZIP_ATF2"/>
    <property type="match status" value="1"/>
</dbReference>
<dbReference type="PROSITE" id="PS50217">
    <property type="entry name" value="BZIP"/>
    <property type="match status" value="1"/>
</dbReference>
<dbReference type="Proteomes" id="UP000014254">
    <property type="component" value="Unassembled WGS sequence"/>
</dbReference>
<gene>
    <name evidence="9" type="ORF">HMPREF1544_09994</name>
</gene>
<evidence type="ECO:0000256" key="3">
    <source>
        <dbReference type="ARBA" id="ARBA00023125"/>
    </source>
</evidence>
<keyword evidence="3" id="KW-0238">DNA-binding</keyword>
<dbReference type="AlphaFoldDB" id="S2JTY3"/>
<reference evidence="10" key="1">
    <citation type="submission" date="2013-05" db="EMBL/GenBank/DDBJ databases">
        <title>The Genome sequence of Mucor circinelloides f. circinelloides 1006PhL.</title>
        <authorList>
            <consortium name="The Broad Institute Genomics Platform"/>
            <person name="Cuomo C."/>
            <person name="Earl A."/>
            <person name="Findley K."/>
            <person name="Lee S.C."/>
            <person name="Walker B."/>
            <person name="Young S."/>
            <person name="Zeng Q."/>
            <person name="Gargeya S."/>
            <person name="Fitzgerald M."/>
            <person name="Haas B."/>
            <person name="Abouelleil A."/>
            <person name="Allen A.W."/>
            <person name="Alvarado L."/>
            <person name="Arachchi H.M."/>
            <person name="Berlin A.M."/>
            <person name="Chapman S.B."/>
            <person name="Gainer-Dewar J."/>
            <person name="Goldberg J."/>
            <person name="Griggs A."/>
            <person name="Gujja S."/>
            <person name="Hansen M."/>
            <person name="Howarth C."/>
            <person name="Imamovic A."/>
            <person name="Ireland A."/>
            <person name="Larimer J."/>
            <person name="McCowan C."/>
            <person name="Murphy C."/>
            <person name="Pearson M."/>
            <person name="Poon T.W."/>
            <person name="Priest M."/>
            <person name="Roberts A."/>
            <person name="Saif S."/>
            <person name="Shea T."/>
            <person name="Sisk P."/>
            <person name="Sykes S."/>
            <person name="Wortman J."/>
            <person name="Nusbaum C."/>
            <person name="Birren B."/>
        </authorList>
    </citation>
    <scope>NUCLEOTIDE SEQUENCE [LARGE SCALE GENOMIC DNA]</scope>
    <source>
        <strain evidence="10">1006PhL</strain>
    </source>
</reference>
<dbReference type="InterPro" id="IPR051027">
    <property type="entry name" value="bZIP_transcription_factors"/>
</dbReference>
<accession>S2JTY3</accession>
<dbReference type="PANTHER" id="PTHR19304">
    <property type="entry name" value="CYCLIC-AMP RESPONSE ELEMENT BINDING PROTEIN"/>
    <property type="match status" value="1"/>
</dbReference>
<evidence type="ECO:0000313" key="9">
    <source>
        <dbReference type="EMBL" id="EPB83250.1"/>
    </source>
</evidence>
<dbReference type="OMA" id="NCPMASN"/>
<dbReference type="VEuPathDB" id="FungiDB:HMPREF1544_09994"/>
<evidence type="ECO:0000256" key="7">
    <source>
        <dbReference type="SAM" id="MobiDB-lite"/>
    </source>
</evidence>
<keyword evidence="10" id="KW-1185">Reference proteome</keyword>
<dbReference type="SMART" id="SM00338">
    <property type="entry name" value="BRLZ"/>
    <property type="match status" value="1"/>
</dbReference>
<proteinExistence type="predicted"/>
<dbReference type="OrthoDB" id="295274at2759"/>
<keyword evidence="2" id="KW-0805">Transcription regulation</keyword>
<feature type="domain" description="BZIP" evidence="8">
    <location>
        <begin position="110"/>
        <end position="173"/>
    </location>
</feature>
<dbReference type="eggNOG" id="KOG1414">
    <property type="taxonomic scope" value="Eukaryota"/>
</dbReference>
<dbReference type="GO" id="GO:0003700">
    <property type="term" value="F:DNA-binding transcription factor activity"/>
    <property type="evidence" value="ECO:0007669"/>
    <property type="project" value="InterPro"/>
</dbReference>
<dbReference type="Pfam" id="PF00170">
    <property type="entry name" value="bZIP_1"/>
    <property type="match status" value="1"/>
</dbReference>
<keyword evidence="6" id="KW-0175">Coiled coil</keyword>
<dbReference type="Gene3D" id="1.20.5.170">
    <property type="match status" value="1"/>
</dbReference>
<sequence>MLWTDIQQPMYPLYTQNAPMSPPNTTLLQSSDFKFTPQPTNLYDPSSYYMSQQQQQHQQAQTFITATTTAGSISSSGTEDEDLIAVTTPRRNSCTQTRKRKLNSADDRDDEKRKHFLERNRQAALKCRQRKKQWLTNLQERVEFLANDNEQLQLQANVMRDEVIHLRNLLLAHKNCPMSGSLPPQYHDLYNNTNKAFVE</sequence>
<feature type="region of interest" description="Disordered" evidence="7">
    <location>
        <begin position="91"/>
        <end position="112"/>
    </location>
</feature>
<evidence type="ECO:0000256" key="5">
    <source>
        <dbReference type="ARBA" id="ARBA00023242"/>
    </source>
</evidence>
<dbReference type="STRING" id="1220926.S2JTY3"/>
<dbReference type="GO" id="GO:0005634">
    <property type="term" value="C:nucleus"/>
    <property type="evidence" value="ECO:0007669"/>
    <property type="project" value="UniProtKB-SubCell"/>
</dbReference>
<evidence type="ECO:0000259" key="8">
    <source>
        <dbReference type="PROSITE" id="PS50217"/>
    </source>
</evidence>
<dbReference type="EMBL" id="KE124078">
    <property type="protein sequence ID" value="EPB83250.1"/>
    <property type="molecule type" value="Genomic_DNA"/>
</dbReference>
<dbReference type="PRINTS" id="PR00043">
    <property type="entry name" value="LEUZIPPRJUN"/>
</dbReference>
<dbReference type="InterPro" id="IPR002112">
    <property type="entry name" value="Leuzip_Jun"/>
</dbReference>
<evidence type="ECO:0000256" key="1">
    <source>
        <dbReference type="ARBA" id="ARBA00004123"/>
    </source>
</evidence>
<name>S2JTY3_MUCC1</name>
<dbReference type="FunFam" id="1.20.5.170:FF:000053">
    <property type="entry name" value="BZIP transcription factor AtfA"/>
    <property type="match status" value="1"/>
</dbReference>
<dbReference type="InParanoid" id="S2JTY3"/>
<feature type="compositionally biased region" description="Basic and acidic residues" evidence="7">
    <location>
        <begin position="103"/>
        <end position="112"/>
    </location>
</feature>